<accession>A0A453IRJ6</accession>
<dbReference type="EnsemblPlants" id="AET4Gv20652300.5">
    <property type="protein sequence ID" value="AET4Gv20652300.5"/>
    <property type="gene ID" value="AET4Gv20652300"/>
</dbReference>
<name>A0A453IRJ6_AEGTS</name>
<feature type="compositionally biased region" description="Low complexity" evidence="1">
    <location>
        <begin position="9"/>
        <end position="19"/>
    </location>
</feature>
<keyword evidence="3" id="KW-1185">Reference proteome</keyword>
<reference evidence="3" key="2">
    <citation type="journal article" date="2017" name="Nat. Plants">
        <title>The Aegilops tauschii genome reveals multiple impacts of transposons.</title>
        <authorList>
            <person name="Zhao G."/>
            <person name="Zou C."/>
            <person name="Li K."/>
            <person name="Wang K."/>
            <person name="Li T."/>
            <person name="Gao L."/>
            <person name="Zhang X."/>
            <person name="Wang H."/>
            <person name="Yang Z."/>
            <person name="Liu X."/>
            <person name="Jiang W."/>
            <person name="Mao L."/>
            <person name="Kong X."/>
            <person name="Jiao Y."/>
            <person name="Jia J."/>
        </authorList>
    </citation>
    <scope>NUCLEOTIDE SEQUENCE [LARGE SCALE GENOMIC DNA]</scope>
    <source>
        <strain evidence="3">cv. AL8/78</strain>
    </source>
</reference>
<protein>
    <submittedName>
        <fullName evidence="2">Uncharacterized protein</fullName>
    </submittedName>
</protein>
<evidence type="ECO:0000256" key="1">
    <source>
        <dbReference type="SAM" id="MobiDB-lite"/>
    </source>
</evidence>
<organism evidence="2 3">
    <name type="scientific">Aegilops tauschii subsp. strangulata</name>
    <name type="common">Goatgrass</name>
    <dbReference type="NCBI Taxonomy" id="200361"/>
    <lineage>
        <taxon>Eukaryota</taxon>
        <taxon>Viridiplantae</taxon>
        <taxon>Streptophyta</taxon>
        <taxon>Embryophyta</taxon>
        <taxon>Tracheophyta</taxon>
        <taxon>Spermatophyta</taxon>
        <taxon>Magnoliopsida</taxon>
        <taxon>Liliopsida</taxon>
        <taxon>Poales</taxon>
        <taxon>Poaceae</taxon>
        <taxon>BOP clade</taxon>
        <taxon>Pooideae</taxon>
        <taxon>Triticodae</taxon>
        <taxon>Triticeae</taxon>
        <taxon>Triticinae</taxon>
        <taxon>Aegilops</taxon>
    </lineage>
</organism>
<dbReference type="Gramene" id="AET4Gv20652300.5">
    <property type="protein sequence ID" value="AET4Gv20652300.5"/>
    <property type="gene ID" value="AET4Gv20652300"/>
</dbReference>
<reference evidence="2" key="4">
    <citation type="submission" date="2019-03" db="UniProtKB">
        <authorList>
            <consortium name="EnsemblPlants"/>
        </authorList>
    </citation>
    <scope>IDENTIFICATION</scope>
</reference>
<reference evidence="3" key="1">
    <citation type="journal article" date="2014" name="Science">
        <title>Ancient hybridizations among the ancestral genomes of bread wheat.</title>
        <authorList>
            <consortium name="International Wheat Genome Sequencing Consortium,"/>
            <person name="Marcussen T."/>
            <person name="Sandve S.R."/>
            <person name="Heier L."/>
            <person name="Spannagl M."/>
            <person name="Pfeifer M."/>
            <person name="Jakobsen K.S."/>
            <person name="Wulff B.B."/>
            <person name="Steuernagel B."/>
            <person name="Mayer K.F."/>
            <person name="Olsen O.A."/>
        </authorList>
    </citation>
    <scope>NUCLEOTIDE SEQUENCE [LARGE SCALE GENOMIC DNA]</scope>
    <source>
        <strain evidence="3">cv. AL8/78</strain>
    </source>
</reference>
<reference evidence="2" key="5">
    <citation type="journal article" date="2021" name="G3 (Bethesda)">
        <title>Aegilops tauschii genome assembly Aet v5.0 features greater sequence contiguity and improved annotation.</title>
        <authorList>
            <person name="Wang L."/>
            <person name="Zhu T."/>
            <person name="Rodriguez J.C."/>
            <person name="Deal K.R."/>
            <person name="Dubcovsky J."/>
            <person name="McGuire P.E."/>
            <person name="Lux T."/>
            <person name="Spannagl M."/>
            <person name="Mayer K.F.X."/>
            <person name="Baldrich P."/>
            <person name="Meyers B.C."/>
            <person name="Huo N."/>
            <person name="Gu Y.Q."/>
            <person name="Zhou H."/>
            <person name="Devos K.M."/>
            <person name="Bennetzen J.L."/>
            <person name="Unver T."/>
            <person name="Budak H."/>
            <person name="Gulick P.J."/>
            <person name="Galiba G."/>
            <person name="Kalapos B."/>
            <person name="Nelson D.R."/>
            <person name="Li P."/>
            <person name="You F.M."/>
            <person name="Luo M.C."/>
            <person name="Dvorak J."/>
        </authorList>
    </citation>
    <scope>NUCLEOTIDE SEQUENCE [LARGE SCALE GENOMIC DNA]</scope>
    <source>
        <strain evidence="2">cv. AL8/78</strain>
    </source>
</reference>
<proteinExistence type="predicted"/>
<dbReference type="AlphaFoldDB" id="A0A453IRJ6"/>
<reference evidence="2" key="3">
    <citation type="journal article" date="2017" name="Nature">
        <title>Genome sequence of the progenitor of the wheat D genome Aegilops tauschii.</title>
        <authorList>
            <person name="Luo M.C."/>
            <person name="Gu Y.Q."/>
            <person name="Puiu D."/>
            <person name="Wang H."/>
            <person name="Twardziok S.O."/>
            <person name="Deal K.R."/>
            <person name="Huo N."/>
            <person name="Zhu T."/>
            <person name="Wang L."/>
            <person name="Wang Y."/>
            <person name="McGuire P.E."/>
            <person name="Liu S."/>
            <person name="Long H."/>
            <person name="Ramasamy R.K."/>
            <person name="Rodriguez J.C."/>
            <person name="Van S.L."/>
            <person name="Yuan L."/>
            <person name="Wang Z."/>
            <person name="Xia Z."/>
            <person name="Xiao L."/>
            <person name="Anderson O.D."/>
            <person name="Ouyang S."/>
            <person name="Liang Y."/>
            <person name="Zimin A.V."/>
            <person name="Pertea G."/>
            <person name="Qi P."/>
            <person name="Bennetzen J.L."/>
            <person name="Dai X."/>
            <person name="Dawson M.W."/>
            <person name="Muller H.G."/>
            <person name="Kugler K."/>
            <person name="Rivarola-Duarte L."/>
            <person name="Spannagl M."/>
            <person name="Mayer K.F.X."/>
            <person name="Lu F.H."/>
            <person name="Bevan M.W."/>
            <person name="Leroy P."/>
            <person name="Li P."/>
            <person name="You F.M."/>
            <person name="Sun Q."/>
            <person name="Liu Z."/>
            <person name="Lyons E."/>
            <person name="Wicker T."/>
            <person name="Salzberg S.L."/>
            <person name="Devos K.M."/>
            <person name="Dvorak J."/>
        </authorList>
    </citation>
    <scope>NUCLEOTIDE SEQUENCE [LARGE SCALE GENOMIC DNA]</scope>
    <source>
        <strain evidence="2">cv. AL8/78</strain>
    </source>
</reference>
<dbReference type="Proteomes" id="UP000015105">
    <property type="component" value="Chromosome 4D"/>
</dbReference>
<feature type="region of interest" description="Disordered" evidence="1">
    <location>
        <begin position="1"/>
        <end position="20"/>
    </location>
</feature>
<evidence type="ECO:0000313" key="3">
    <source>
        <dbReference type="Proteomes" id="UP000015105"/>
    </source>
</evidence>
<evidence type="ECO:0000313" key="2">
    <source>
        <dbReference type="EnsemblPlants" id="AET4Gv20652300.5"/>
    </source>
</evidence>
<sequence length="70" mass="7615">MFSSRGGKPSSDSESDPSSVLRCGLSATFTGDFETLDALDSQEFCTLIISVPFSHLEYAFSRSLLSDKNE</sequence>